<dbReference type="RefSeq" id="WP_015833865.1">
    <property type="nucleotide sequence ID" value="NC_012962.1"/>
</dbReference>
<gene>
    <name evidence="1" type="ORF">BDD30_0568</name>
</gene>
<dbReference type="InterPro" id="IPR048982">
    <property type="entry name" value="PirA-like"/>
</dbReference>
<proteinExistence type="predicted"/>
<protein>
    <recommendedName>
        <fullName evidence="3">Fibronectin type-III domain-containing protein</fullName>
    </recommendedName>
</protein>
<evidence type="ECO:0000313" key="1">
    <source>
        <dbReference type="EMBL" id="RKS66278.1"/>
    </source>
</evidence>
<dbReference type="EMBL" id="RBLJ01000001">
    <property type="protein sequence ID" value="RKS66278.1"/>
    <property type="molecule type" value="Genomic_DNA"/>
</dbReference>
<dbReference type="Proteomes" id="UP000280955">
    <property type="component" value="Unassembled WGS sequence"/>
</dbReference>
<evidence type="ECO:0008006" key="3">
    <source>
        <dbReference type="Google" id="ProtNLM"/>
    </source>
</evidence>
<name>A0ABX9SRZ0_9GAMM</name>
<keyword evidence="2" id="KW-1185">Reference proteome</keyword>
<evidence type="ECO:0000313" key="2">
    <source>
        <dbReference type="Proteomes" id="UP000280955"/>
    </source>
</evidence>
<comment type="caution">
    <text evidence="1">The sequence shown here is derived from an EMBL/GenBank/DDBJ whole genome shotgun (WGS) entry which is preliminary data.</text>
</comment>
<dbReference type="Pfam" id="PF21510">
    <property type="entry name" value="PirA-like"/>
    <property type="match status" value="1"/>
</dbReference>
<reference evidence="1 2" key="1">
    <citation type="submission" date="2018-10" db="EMBL/GenBank/DDBJ databases">
        <title>Genomic Encyclopedia of Archaeal and Bacterial Type Strains, Phase II (KMG-II): from individual species to whole genera.</title>
        <authorList>
            <person name="Goeker M."/>
        </authorList>
    </citation>
    <scope>NUCLEOTIDE SEQUENCE [LARGE SCALE GENOMIC DNA]</scope>
    <source>
        <strain evidence="1 2">DSM 15149</strain>
    </source>
</reference>
<organism evidence="1 2">
    <name type="scientific">Photorhabdus asymbiotica</name>
    <dbReference type="NCBI Taxonomy" id="291112"/>
    <lineage>
        <taxon>Bacteria</taxon>
        <taxon>Pseudomonadati</taxon>
        <taxon>Pseudomonadota</taxon>
        <taxon>Gammaproteobacteria</taxon>
        <taxon>Enterobacterales</taxon>
        <taxon>Morganellaceae</taxon>
        <taxon>Photorhabdus</taxon>
    </lineage>
</organism>
<accession>A0ABX9SRZ0</accession>
<sequence length="109" mass="11917">MAQIQINPNQATDIYNNGNILLPSYQPHIGIKNVGLATVKVSSHWAPPFGDYTQYSVIEVPPDEVGILLPPPNLICFFKVTATNLSGFLTAKIEMEVGTHNNPPWSKTA</sequence>